<dbReference type="AlphaFoldDB" id="A0A1V4SIT9"/>
<dbReference type="PROSITE" id="PS50198">
    <property type="entry name" value="PPIC_PPIASE_2"/>
    <property type="match status" value="1"/>
</dbReference>
<evidence type="ECO:0000259" key="3">
    <source>
        <dbReference type="PROSITE" id="PS50198"/>
    </source>
</evidence>
<dbReference type="InterPro" id="IPR050245">
    <property type="entry name" value="PrsA_foldase"/>
</dbReference>
<dbReference type="OrthoDB" id="14196at2"/>
<dbReference type="InterPro" id="IPR000297">
    <property type="entry name" value="PPIase_PpiC"/>
</dbReference>
<dbReference type="PANTHER" id="PTHR47245">
    <property type="entry name" value="PEPTIDYLPROLYL ISOMERASE"/>
    <property type="match status" value="1"/>
</dbReference>
<dbReference type="InterPro" id="IPR046357">
    <property type="entry name" value="PPIase_dom_sf"/>
</dbReference>
<evidence type="ECO:0000256" key="1">
    <source>
        <dbReference type="PROSITE-ProRule" id="PRU00278"/>
    </source>
</evidence>
<organism evidence="4 5">
    <name type="scientific">Ruminiclostridium hungatei</name>
    <name type="common">Clostridium hungatei</name>
    <dbReference type="NCBI Taxonomy" id="48256"/>
    <lineage>
        <taxon>Bacteria</taxon>
        <taxon>Bacillati</taxon>
        <taxon>Bacillota</taxon>
        <taxon>Clostridia</taxon>
        <taxon>Eubacteriales</taxon>
        <taxon>Oscillospiraceae</taxon>
        <taxon>Ruminiclostridium</taxon>
    </lineage>
</organism>
<dbReference type="EMBL" id="MZGX01000014">
    <property type="protein sequence ID" value="OPX43812.1"/>
    <property type="molecule type" value="Genomic_DNA"/>
</dbReference>
<evidence type="ECO:0000256" key="2">
    <source>
        <dbReference type="SAM" id="Phobius"/>
    </source>
</evidence>
<evidence type="ECO:0000313" key="5">
    <source>
        <dbReference type="Proteomes" id="UP000191554"/>
    </source>
</evidence>
<dbReference type="InterPro" id="IPR027304">
    <property type="entry name" value="Trigger_fact/SurA_dom_sf"/>
</dbReference>
<keyword evidence="2" id="KW-1133">Transmembrane helix</keyword>
<dbReference type="Gene3D" id="3.10.50.40">
    <property type="match status" value="1"/>
</dbReference>
<feature type="domain" description="PpiC" evidence="3">
    <location>
        <begin position="201"/>
        <end position="307"/>
    </location>
</feature>
<comment type="caution">
    <text evidence="4">The sequence shown here is derived from an EMBL/GenBank/DDBJ whole genome shotgun (WGS) entry which is preliminary data.</text>
</comment>
<keyword evidence="2" id="KW-0812">Transmembrane</keyword>
<dbReference type="SUPFAM" id="SSF109998">
    <property type="entry name" value="Triger factor/SurA peptide-binding domain-like"/>
    <property type="match status" value="1"/>
</dbReference>
<dbReference type="Gene3D" id="1.10.4030.10">
    <property type="entry name" value="Porin chaperone SurA, peptide-binding domain"/>
    <property type="match status" value="1"/>
</dbReference>
<dbReference type="SUPFAM" id="SSF54534">
    <property type="entry name" value="FKBP-like"/>
    <property type="match status" value="1"/>
</dbReference>
<keyword evidence="5" id="KW-1185">Reference proteome</keyword>
<accession>A0A1V4SIT9</accession>
<dbReference type="Proteomes" id="UP000191554">
    <property type="component" value="Unassembled WGS sequence"/>
</dbReference>
<protein>
    <submittedName>
        <fullName evidence="4">Foldase protein PrsA 3</fullName>
        <ecNumber evidence="4">5.2.1.8</ecNumber>
    </submittedName>
</protein>
<dbReference type="STRING" id="48256.CLHUN_22920"/>
<proteinExistence type="predicted"/>
<reference evidence="4 5" key="1">
    <citation type="submission" date="2017-03" db="EMBL/GenBank/DDBJ databases">
        <title>Genome sequence of Clostridium hungatei DSM 14427.</title>
        <authorList>
            <person name="Poehlein A."/>
            <person name="Daniel R."/>
        </authorList>
    </citation>
    <scope>NUCLEOTIDE SEQUENCE [LARGE SCALE GENOMIC DNA]</scope>
    <source>
        <strain evidence="4 5">DSM 14427</strain>
    </source>
</reference>
<dbReference type="Pfam" id="PF13616">
    <property type="entry name" value="Rotamase_3"/>
    <property type="match status" value="1"/>
</dbReference>
<keyword evidence="2" id="KW-0472">Membrane</keyword>
<name>A0A1V4SIT9_RUMHU</name>
<keyword evidence="1 4" id="KW-0413">Isomerase</keyword>
<gene>
    <name evidence="4" type="primary">prsA3</name>
    <name evidence="4" type="ORF">CLHUN_22920</name>
</gene>
<evidence type="ECO:0000313" key="4">
    <source>
        <dbReference type="EMBL" id="OPX43812.1"/>
    </source>
</evidence>
<keyword evidence="1" id="KW-0697">Rotamase</keyword>
<dbReference type="EC" id="5.2.1.8" evidence="4"/>
<dbReference type="GO" id="GO:0003755">
    <property type="term" value="F:peptidyl-prolyl cis-trans isomerase activity"/>
    <property type="evidence" value="ECO:0007669"/>
    <property type="project" value="UniProtKB-KW"/>
</dbReference>
<dbReference type="RefSeq" id="WP_080064728.1">
    <property type="nucleotide sequence ID" value="NZ_MZGX01000014.1"/>
</dbReference>
<dbReference type="PANTHER" id="PTHR47245:SF2">
    <property type="entry name" value="PEPTIDYL-PROLYL CIS-TRANS ISOMERASE HP_0175-RELATED"/>
    <property type="match status" value="1"/>
</dbReference>
<feature type="transmembrane region" description="Helical" evidence="2">
    <location>
        <begin position="15"/>
        <end position="36"/>
    </location>
</feature>
<sequence length="365" mass="40883">MENENAIVKKKSKGLLIGIIAAAVIIIAAAAVLFVLKPWSVDVATVDNLKVTKYEYTFFTKFGMNQFISTNNLTTTTTPETYKWDTKKGTETAKDAVKKSTLEQIQEFKIQLIKAKEAGYKLDSKDLENIDAAINEQITNYGSRNAAETGVKNDYGVTLSELKDIYKDLTLAQKYRDSITSKVIVSDDDVKKYYDDNKTNFDKVTVTHILISTLDSNTQAPVSAGKKAEAKKRADELLAKVRAGEDITALAEANSEDPGVTQNKGEYTFGKGEMVPSFEEWAFKDHKAGDSDIVESDYGYHVMQFHKRVPTPFDDLKENIKSSLLAQKQSEEFTKKIDELKKDNKYAIKTKDDVIAKVDKTLYKI</sequence>